<accession>A0A7V1LNI0</accession>
<gene>
    <name evidence="2" type="ORF">ENJ10_11345</name>
</gene>
<dbReference type="EMBL" id="DRLD01000313">
    <property type="protein sequence ID" value="HED11273.1"/>
    <property type="molecule type" value="Genomic_DNA"/>
</dbReference>
<evidence type="ECO:0000313" key="2">
    <source>
        <dbReference type="EMBL" id="HED11273.1"/>
    </source>
</evidence>
<name>A0A7V1LNI0_CALAY</name>
<dbReference type="AlphaFoldDB" id="A0A7V1LNI0"/>
<reference evidence="2" key="1">
    <citation type="journal article" date="2020" name="mSystems">
        <title>Genome- and Community-Level Interaction Insights into Carbon Utilization and Element Cycling Functions of Hydrothermarchaeota in Hydrothermal Sediment.</title>
        <authorList>
            <person name="Zhou Z."/>
            <person name="Liu Y."/>
            <person name="Xu W."/>
            <person name="Pan J."/>
            <person name="Luo Z.H."/>
            <person name="Li M."/>
        </authorList>
    </citation>
    <scope>NUCLEOTIDE SEQUENCE [LARGE SCALE GENOMIC DNA]</scope>
    <source>
        <strain evidence="2">HyVt-456</strain>
    </source>
</reference>
<proteinExistence type="predicted"/>
<sequence length="23" mass="2904">MKYNPEKHHRRSIRLKGYDYSQP</sequence>
<protein>
    <submittedName>
        <fullName evidence="2">Transposase</fullName>
    </submittedName>
</protein>
<dbReference type="Proteomes" id="UP000886005">
    <property type="component" value="Unassembled WGS sequence"/>
</dbReference>
<comment type="caution">
    <text evidence="2">The sequence shown here is derived from an EMBL/GenBank/DDBJ whole genome shotgun (WGS) entry which is preliminary data.</text>
</comment>
<feature type="region of interest" description="Disordered" evidence="1">
    <location>
        <begin position="1"/>
        <end position="23"/>
    </location>
</feature>
<organism evidence="2">
    <name type="scientific">Caldithrix abyssi</name>
    <dbReference type="NCBI Taxonomy" id="187145"/>
    <lineage>
        <taxon>Bacteria</taxon>
        <taxon>Pseudomonadati</taxon>
        <taxon>Calditrichota</taxon>
        <taxon>Calditrichia</taxon>
        <taxon>Calditrichales</taxon>
        <taxon>Calditrichaceae</taxon>
        <taxon>Caldithrix</taxon>
    </lineage>
</organism>
<feature type="non-terminal residue" evidence="2">
    <location>
        <position position="23"/>
    </location>
</feature>
<evidence type="ECO:0000256" key="1">
    <source>
        <dbReference type="SAM" id="MobiDB-lite"/>
    </source>
</evidence>